<dbReference type="GO" id="GO:0004672">
    <property type="term" value="F:protein kinase activity"/>
    <property type="evidence" value="ECO:0007669"/>
    <property type="project" value="TreeGrafter"/>
</dbReference>
<evidence type="ECO:0000259" key="1">
    <source>
        <dbReference type="SMART" id="SM00763"/>
    </source>
</evidence>
<proteinExistence type="predicted"/>
<dbReference type="InterPro" id="IPR013153">
    <property type="entry name" value="Prk_AAA"/>
</dbReference>
<protein>
    <submittedName>
        <fullName evidence="2">Serine protein kinase</fullName>
    </submittedName>
</protein>
<dbReference type="PANTHER" id="PTHR30267:SF2">
    <property type="entry name" value="PROTEIN PRKA"/>
    <property type="match status" value="1"/>
</dbReference>
<dbReference type="Gene3D" id="3.40.50.300">
    <property type="entry name" value="P-loop containing nucleotide triphosphate hydrolases"/>
    <property type="match status" value="2"/>
</dbReference>
<dbReference type="SUPFAM" id="SSF52540">
    <property type="entry name" value="P-loop containing nucleoside triphosphate hydrolases"/>
    <property type="match status" value="1"/>
</dbReference>
<accession>A0A1F5B452</accession>
<keyword evidence="2" id="KW-0418">Kinase</keyword>
<dbReference type="Pfam" id="PF08298">
    <property type="entry name" value="AAA_PrkA"/>
    <property type="match status" value="1"/>
</dbReference>
<name>A0A1F5B452_9BACT</name>
<dbReference type="InterPro" id="IPR027417">
    <property type="entry name" value="P-loop_NTPase"/>
</dbReference>
<dbReference type="PANTHER" id="PTHR30267">
    <property type="entry name" value="PROTEIN KINASE PRKA"/>
    <property type="match status" value="1"/>
</dbReference>
<dbReference type="Proteomes" id="UP000176431">
    <property type="component" value="Unassembled WGS sequence"/>
</dbReference>
<reference evidence="2 3" key="1">
    <citation type="journal article" date="2016" name="Nat. Commun.">
        <title>Thousands of microbial genomes shed light on interconnected biogeochemical processes in an aquifer system.</title>
        <authorList>
            <person name="Anantharaman K."/>
            <person name="Brown C.T."/>
            <person name="Hug L.A."/>
            <person name="Sharon I."/>
            <person name="Castelle C.J."/>
            <person name="Probst A.J."/>
            <person name="Thomas B.C."/>
            <person name="Singh A."/>
            <person name="Wilkins M.J."/>
            <person name="Karaoz U."/>
            <person name="Brodie E.L."/>
            <person name="Williams K.H."/>
            <person name="Hubbard S.S."/>
            <person name="Banfield J.F."/>
        </authorList>
    </citation>
    <scope>NUCLEOTIDE SEQUENCE [LARGE SCALE GENOMIC DNA]</scope>
</reference>
<dbReference type="InterPro" id="IPR010650">
    <property type="entry name" value="PrkA_C"/>
</dbReference>
<dbReference type="Pfam" id="PF06798">
    <property type="entry name" value="PrkA"/>
    <property type="match status" value="1"/>
</dbReference>
<dbReference type="SMART" id="SM00763">
    <property type="entry name" value="AAA_PrkA"/>
    <property type="match status" value="1"/>
</dbReference>
<keyword evidence="2" id="KW-0808">Transferase</keyword>
<sequence>MLQSQEWESLAYHLKEVSAGKRRFENAAQSVSRMILEKKIEKRIHAGKTVYDFEFFREGAGHIVSWYDEINDFVHFVKDAAQGGSAKEMAYVLVGEPGNGKTTFVEFVCKKYREFLSRPENRKYTFKFVNLDQALDYDKKVATMHSLTFEDPMILVMNLFESADENKKFFTDHGFSDKAIEELYRQKRPLGASTEYLWHELLERFGGDVMKIINEHIRVIQVPMSESSGTTTGKYAAKDKITSSSVDLLGEESLQHLLLLKLGDPNKFDLRRGALARVAGGGIHFSDEIFKNKIDLVQIYLGVIQNRRIEIDGFLWPIDTLIIATSNNWEYNRFVSEKEQSPIKDRCRICYVSHNTDYKLQQELTAYAFGSQKRTTILGEPMHEDPNLNYAVSVGVILSRLLHSEKLTPIETMKLEAGEIAGEKGVKTLIEVKETANANPDVTKRWGQKGLGHRDLGRALQVLGAMHESNEGKCLFAKDVFKALERVCLDYVTEATDRDKYKRDLEQARKIYREQVKTAIFNAYRDDPDAVTKDVMRYVNMIIGVDAENLGPDKMWRYKDPQTGEIKSIKIDEKYINSVEERLGMNNNEKRESFRNTIRKVYGQKISIEPNYGFMDNQELVKAVTDVRLQSDVAGAGSLIGALANRTNEENVKIYNRMIDTMLHKLGFCLTCAQKTIEYFCTKEDES</sequence>
<dbReference type="EMBL" id="MEYK01000013">
    <property type="protein sequence ID" value="OGD25402.1"/>
    <property type="molecule type" value="Genomic_DNA"/>
</dbReference>
<feature type="domain" description="PrkA AAA" evidence="1">
    <location>
        <begin position="8"/>
        <end position="408"/>
    </location>
</feature>
<evidence type="ECO:0000313" key="2">
    <source>
        <dbReference type="EMBL" id="OGD25402.1"/>
    </source>
</evidence>
<organism evidence="2 3">
    <name type="scientific">Candidatus Azambacteria bacterium RIFCSPHIGHO2_01_FULL_40_24</name>
    <dbReference type="NCBI Taxonomy" id="1797301"/>
    <lineage>
        <taxon>Bacteria</taxon>
        <taxon>Candidatus Azamiibacteriota</taxon>
    </lineage>
</organism>
<gene>
    <name evidence="2" type="ORF">A2819_01910</name>
</gene>
<dbReference type="AlphaFoldDB" id="A0A1F5B452"/>
<evidence type="ECO:0000313" key="3">
    <source>
        <dbReference type="Proteomes" id="UP000176431"/>
    </source>
</evidence>
<comment type="caution">
    <text evidence="2">The sequence shown here is derived from an EMBL/GenBank/DDBJ whole genome shotgun (WGS) entry which is preliminary data.</text>
</comment>